<dbReference type="OrthoDB" id="411785at2759"/>
<dbReference type="STRING" id="7217.B3N1J1"/>
<evidence type="ECO:0000256" key="4">
    <source>
        <dbReference type="ARBA" id="ARBA00083755"/>
    </source>
</evidence>
<keyword evidence="3" id="KW-0687">Ribonucleoprotein</keyword>
<dbReference type="GO" id="GO:0003735">
    <property type="term" value="F:structural constituent of ribosome"/>
    <property type="evidence" value="ECO:0007669"/>
    <property type="project" value="InterPro"/>
</dbReference>
<dbReference type="EMBL" id="CH902658">
    <property type="protein sequence ID" value="EDV34917.2"/>
    <property type="molecule type" value="Genomic_DNA"/>
</dbReference>
<dbReference type="Pfam" id="PF00253">
    <property type="entry name" value="Ribosomal_S14"/>
    <property type="match status" value="1"/>
</dbReference>
<dbReference type="AlphaFoldDB" id="B3N1J1"/>
<dbReference type="Proteomes" id="UP000007801">
    <property type="component" value="Unassembled WGS sequence"/>
</dbReference>
<dbReference type="Gene3D" id="3.40.50.150">
    <property type="entry name" value="Vaccinia Virus protein VP39"/>
    <property type="match status" value="1"/>
</dbReference>
<name>B3N1J1_DROAN</name>
<protein>
    <recommendedName>
        <fullName evidence="4">28S ribosomal protein S14, mitochondrial</fullName>
    </recommendedName>
</protein>
<organism evidence="5 6">
    <name type="scientific">Drosophila ananassae</name>
    <name type="common">Fruit fly</name>
    <dbReference type="NCBI Taxonomy" id="7217"/>
    <lineage>
        <taxon>Eukaryota</taxon>
        <taxon>Metazoa</taxon>
        <taxon>Ecdysozoa</taxon>
        <taxon>Arthropoda</taxon>
        <taxon>Hexapoda</taxon>
        <taxon>Insecta</taxon>
        <taxon>Pterygota</taxon>
        <taxon>Neoptera</taxon>
        <taxon>Endopterygota</taxon>
        <taxon>Diptera</taxon>
        <taxon>Brachycera</taxon>
        <taxon>Muscomorpha</taxon>
        <taxon>Ephydroidea</taxon>
        <taxon>Drosophilidae</taxon>
        <taxon>Drosophila</taxon>
        <taxon>Sophophora</taxon>
    </lineage>
</organism>
<dbReference type="SMR" id="B3N1J1"/>
<dbReference type="Gene3D" id="3.40.50.300">
    <property type="entry name" value="P-loop containing nucleotide triphosphate hydrolases"/>
    <property type="match status" value="1"/>
</dbReference>
<dbReference type="SUPFAM" id="SSF57716">
    <property type="entry name" value="Glucocorticoid receptor-like (DNA-binding domain)"/>
    <property type="match status" value="1"/>
</dbReference>
<keyword evidence="6" id="KW-1185">Reference proteome</keyword>
<reference evidence="5 6" key="1">
    <citation type="journal article" date="2007" name="Nature">
        <title>Evolution of genes and genomes on the Drosophila phylogeny.</title>
        <authorList>
            <consortium name="Drosophila 12 Genomes Consortium"/>
            <person name="Clark A.G."/>
            <person name="Eisen M.B."/>
            <person name="Smith D.R."/>
            <person name="Bergman C.M."/>
            <person name="Oliver B."/>
            <person name="Markow T.A."/>
            <person name="Kaufman T.C."/>
            <person name="Kellis M."/>
            <person name="Gelbart W."/>
            <person name="Iyer V.N."/>
            <person name="Pollard D.A."/>
            <person name="Sackton T.B."/>
            <person name="Larracuente A.M."/>
            <person name="Singh N.D."/>
            <person name="Abad J.P."/>
            <person name="Abt D.N."/>
            <person name="Adryan B."/>
            <person name="Aguade M."/>
            <person name="Akashi H."/>
            <person name="Anderson W.W."/>
            <person name="Aquadro C.F."/>
            <person name="Ardell D.H."/>
            <person name="Arguello R."/>
            <person name="Artieri C.G."/>
            <person name="Barbash D.A."/>
            <person name="Barker D."/>
            <person name="Barsanti P."/>
            <person name="Batterham P."/>
            <person name="Batzoglou S."/>
            <person name="Begun D."/>
            <person name="Bhutkar A."/>
            <person name="Blanco E."/>
            <person name="Bosak S.A."/>
            <person name="Bradley R.K."/>
            <person name="Brand A.D."/>
            <person name="Brent M.R."/>
            <person name="Brooks A.N."/>
            <person name="Brown R.H."/>
            <person name="Butlin R.K."/>
            <person name="Caggese C."/>
            <person name="Calvi B.R."/>
            <person name="Bernardo de Carvalho A."/>
            <person name="Caspi A."/>
            <person name="Castrezana S."/>
            <person name="Celniker S.E."/>
            <person name="Chang J.L."/>
            <person name="Chapple C."/>
            <person name="Chatterji S."/>
            <person name="Chinwalla A."/>
            <person name="Civetta A."/>
            <person name="Clifton S.W."/>
            <person name="Comeron J.M."/>
            <person name="Costello J.C."/>
            <person name="Coyne J.A."/>
            <person name="Daub J."/>
            <person name="David R.G."/>
            <person name="Delcher A.L."/>
            <person name="Delehaunty K."/>
            <person name="Do C.B."/>
            <person name="Ebling H."/>
            <person name="Edwards K."/>
            <person name="Eickbush T."/>
            <person name="Evans J.D."/>
            <person name="Filipski A."/>
            <person name="Findeiss S."/>
            <person name="Freyhult E."/>
            <person name="Fulton L."/>
            <person name="Fulton R."/>
            <person name="Garcia A.C."/>
            <person name="Gardiner A."/>
            <person name="Garfield D.A."/>
            <person name="Garvin B.E."/>
            <person name="Gibson G."/>
            <person name="Gilbert D."/>
            <person name="Gnerre S."/>
            <person name="Godfrey J."/>
            <person name="Good R."/>
            <person name="Gotea V."/>
            <person name="Gravely B."/>
            <person name="Greenberg A.J."/>
            <person name="Griffiths-Jones S."/>
            <person name="Gross S."/>
            <person name="Guigo R."/>
            <person name="Gustafson E.A."/>
            <person name="Haerty W."/>
            <person name="Hahn M.W."/>
            <person name="Halligan D.L."/>
            <person name="Halpern A.L."/>
            <person name="Halter G.M."/>
            <person name="Han M.V."/>
            <person name="Heger A."/>
            <person name="Hillier L."/>
            <person name="Hinrichs A.S."/>
            <person name="Holmes I."/>
            <person name="Hoskins R.A."/>
            <person name="Hubisz M.J."/>
            <person name="Hultmark D."/>
            <person name="Huntley M.A."/>
            <person name="Jaffe D.B."/>
            <person name="Jagadeeshan S."/>
            <person name="Jeck W.R."/>
            <person name="Johnson J."/>
            <person name="Jones C.D."/>
            <person name="Jordan W.C."/>
            <person name="Karpen G.H."/>
            <person name="Kataoka E."/>
            <person name="Keightley P.D."/>
            <person name="Kheradpour P."/>
            <person name="Kirkness E.F."/>
            <person name="Koerich L.B."/>
            <person name="Kristiansen K."/>
            <person name="Kudrna D."/>
            <person name="Kulathinal R.J."/>
            <person name="Kumar S."/>
            <person name="Kwok R."/>
            <person name="Lander E."/>
            <person name="Langley C.H."/>
            <person name="Lapoint R."/>
            <person name="Lazzaro B.P."/>
            <person name="Lee S.J."/>
            <person name="Levesque L."/>
            <person name="Li R."/>
            <person name="Lin C.F."/>
            <person name="Lin M.F."/>
            <person name="Lindblad-Toh K."/>
            <person name="Llopart A."/>
            <person name="Long M."/>
            <person name="Low L."/>
            <person name="Lozovsky E."/>
            <person name="Lu J."/>
            <person name="Luo M."/>
            <person name="Machado C.A."/>
            <person name="Makalowski W."/>
            <person name="Marzo M."/>
            <person name="Matsuda M."/>
            <person name="Matzkin L."/>
            <person name="McAllister B."/>
            <person name="McBride C.S."/>
            <person name="McKernan B."/>
            <person name="McKernan K."/>
            <person name="Mendez-Lago M."/>
            <person name="Minx P."/>
            <person name="Mollenhauer M.U."/>
            <person name="Montooth K."/>
            <person name="Mount S.M."/>
            <person name="Mu X."/>
            <person name="Myers E."/>
            <person name="Negre B."/>
            <person name="Newfeld S."/>
            <person name="Nielsen R."/>
            <person name="Noor M.A."/>
            <person name="O'Grady P."/>
            <person name="Pachter L."/>
            <person name="Papaceit M."/>
            <person name="Parisi M.J."/>
            <person name="Parisi M."/>
            <person name="Parts L."/>
            <person name="Pedersen J.S."/>
            <person name="Pesole G."/>
            <person name="Phillippy A.M."/>
            <person name="Ponting C.P."/>
            <person name="Pop M."/>
            <person name="Porcelli D."/>
            <person name="Powell J.R."/>
            <person name="Prohaska S."/>
            <person name="Pruitt K."/>
            <person name="Puig M."/>
            <person name="Quesneville H."/>
            <person name="Ram K.R."/>
            <person name="Rand D."/>
            <person name="Rasmussen M.D."/>
            <person name="Reed L.K."/>
            <person name="Reenan R."/>
            <person name="Reily A."/>
            <person name="Remington K.A."/>
            <person name="Rieger T.T."/>
            <person name="Ritchie M.G."/>
            <person name="Robin C."/>
            <person name="Rogers Y.H."/>
            <person name="Rohde C."/>
            <person name="Rozas J."/>
            <person name="Rubenfield M.J."/>
            <person name="Ruiz A."/>
            <person name="Russo S."/>
            <person name="Salzberg S.L."/>
            <person name="Sanchez-Gracia A."/>
            <person name="Saranga D.J."/>
            <person name="Sato H."/>
            <person name="Schaeffer S.W."/>
            <person name="Schatz M.C."/>
            <person name="Schlenke T."/>
            <person name="Schwartz R."/>
            <person name="Segarra C."/>
            <person name="Singh R.S."/>
            <person name="Sirot L."/>
            <person name="Sirota M."/>
            <person name="Sisneros N.B."/>
            <person name="Smith C.D."/>
            <person name="Smith T.F."/>
            <person name="Spieth J."/>
            <person name="Stage D.E."/>
            <person name="Stark A."/>
            <person name="Stephan W."/>
            <person name="Strausberg R.L."/>
            <person name="Strempel S."/>
            <person name="Sturgill D."/>
            <person name="Sutton G."/>
            <person name="Sutton G.G."/>
            <person name="Tao W."/>
            <person name="Teichmann S."/>
            <person name="Tobari Y.N."/>
            <person name="Tomimura Y."/>
            <person name="Tsolas J.M."/>
            <person name="Valente V.L."/>
            <person name="Venter E."/>
            <person name="Venter J.C."/>
            <person name="Vicario S."/>
            <person name="Vieira F.G."/>
            <person name="Vilella A.J."/>
            <person name="Villasante A."/>
            <person name="Walenz B."/>
            <person name="Wang J."/>
            <person name="Wasserman M."/>
            <person name="Watts T."/>
            <person name="Wilson D."/>
            <person name="Wilson R.K."/>
            <person name="Wing R.A."/>
            <person name="Wolfner M.F."/>
            <person name="Wong A."/>
            <person name="Wong G.K."/>
            <person name="Wu C.I."/>
            <person name="Wu G."/>
            <person name="Yamamoto D."/>
            <person name="Yang H.P."/>
            <person name="Yang S.P."/>
            <person name="Yorke J.A."/>
            <person name="Yoshida K."/>
            <person name="Zdobnov E."/>
            <person name="Zhang P."/>
            <person name="Zhang Y."/>
            <person name="Zimin A.V."/>
            <person name="Baldwin J."/>
            <person name="Abdouelleil A."/>
            <person name="Abdulkadir J."/>
            <person name="Abebe A."/>
            <person name="Abera B."/>
            <person name="Abreu J."/>
            <person name="Acer S.C."/>
            <person name="Aftuck L."/>
            <person name="Alexander A."/>
            <person name="An P."/>
            <person name="Anderson E."/>
            <person name="Anderson S."/>
            <person name="Arachi H."/>
            <person name="Azer M."/>
            <person name="Bachantsang P."/>
            <person name="Barry A."/>
            <person name="Bayul T."/>
            <person name="Berlin A."/>
            <person name="Bessette D."/>
            <person name="Bloom T."/>
            <person name="Blye J."/>
            <person name="Boguslavskiy L."/>
            <person name="Bonnet C."/>
            <person name="Boukhgalter B."/>
            <person name="Bourzgui I."/>
            <person name="Brown A."/>
            <person name="Cahill P."/>
            <person name="Channer S."/>
            <person name="Cheshatsang Y."/>
            <person name="Chuda L."/>
            <person name="Citroen M."/>
            <person name="Collymore A."/>
            <person name="Cooke P."/>
            <person name="Costello M."/>
            <person name="D'Aco K."/>
            <person name="Daza R."/>
            <person name="De Haan G."/>
            <person name="DeGray S."/>
            <person name="DeMaso C."/>
            <person name="Dhargay N."/>
            <person name="Dooley K."/>
            <person name="Dooley E."/>
            <person name="Doricent M."/>
            <person name="Dorje P."/>
            <person name="Dorjee K."/>
            <person name="Dupes A."/>
            <person name="Elong R."/>
            <person name="Falk J."/>
            <person name="Farina A."/>
            <person name="Faro S."/>
            <person name="Ferguson D."/>
            <person name="Fisher S."/>
            <person name="Foley C.D."/>
            <person name="Franke A."/>
            <person name="Friedrich D."/>
            <person name="Gadbois L."/>
            <person name="Gearin G."/>
            <person name="Gearin C.R."/>
            <person name="Giannoukos G."/>
            <person name="Goode T."/>
            <person name="Graham J."/>
            <person name="Grandbois E."/>
            <person name="Grewal S."/>
            <person name="Gyaltsen K."/>
            <person name="Hafez N."/>
            <person name="Hagos B."/>
            <person name="Hall J."/>
            <person name="Henson C."/>
            <person name="Hollinger A."/>
            <person name="Honan T."/>
            <person name="Huard M.D."/>
            <person name="Hughes L."/>
            <person name="Hurhula B."/>
            <person name="Husby M.E."/>
            <person name="Kamat A."/>
            <person name="Kanga B."/>
            <person name="Kashin S."/>
            <person name="Khazanovich D."/>
            <person name="Kisner P."/>
            <person name="Lance K."/>
            <person name="Lara M."/>
            <person name="Lee W."/>
            <person name="Lennon N."/>
            <person name="Letendre F."/>
            <person name="LeVine R."/>
            <person name="Lipovsky A."/>
            <person name="Liu X."/>
            <person name="Liu J."/>
            <person name="Liu S."/>
            <person name="Lokyitsang T."/>
            <person name="Lokyitsang Y."/>
            <person name="Lubonja R."/>
            <person name="Lui A."/>
            <person name="MacDonald P."/>
            <person name="Magnisalis V."/>
            <person name="Maru K."/>
            <person name="Matthews C."/>
            <person name="McCusker W."/>
            <person name="McDonough S."/>
            <person name="Mehta T."/>
            <person name="Meldrim J."/>
            <person name="Meneus L."/>
            <person name="Mihai O."/>
            <person name="Mihalev A."/>
            <person name="Mihova T."/>
            <person name="Mittelman R."/>
            <person name="Mlenga V."/>
            <person name="Montmayeur A."/>
            <person name="Mulrain L."/>
            <person name="Navidi A."/>
            <person name="Naylor J."/>
            <person name="Negash T."/>
            <person name="Nguyen T."/>
            <person name="Nguyen N."/>
            <person name="Nicol R."/>
            <person name="Norbu C."/>
            <person name="Norbu N."/>
            <person name="Novod N."/>
            <person name="O'Neill B."/>
            <person name="Osman S."/>
            <person name="Markiewicz E."/>
            <person name="Oyono O.L."/>
            <person name="Patti C."/>
            <person name="Phunkhang P."/>
            <person name="Pierre F."/>
            <person name="Priest M."/>
            <person name="Raghuraman S."/>
            <person name="Rege F."/>
            <person name="Reyes R."/>
            <person name="Rise C."/>
            <person name="Rogov P."/>
            <person name="Ross K."/>
            <person name="Ryan E."/>
            <person name="Settipalli S."/>
            <person name="Shea T."/>
            <person name="Sherpa N."/>
            <person name="Shi L."/>
            <person name="Shih D."/>
            <person name="Sparrow T."/>
            <person name="Spaulding J."/>
            <person name="Stalker J."/>
            <person name="Stange-Thomann N."/>
            <person name="Stavropoulos S."/>
            <person name="Stone C."/>
            <person name="Strader C."/>
            <person name="Tesfaye S."/>
            <person name="Thomson T."/>
            <person name="Thoulutsang Y."/>
            <person name="Thoulutsang D."/>
            <person name="Topham K."/>
            <person name="Topping I."/>
            <person name="Tsamla T."/>
            <person name="Vassiliev H."/>
            <person name="Vo A."/>
            <person name="Wangchuk T."/>
            <person name="Wangdi T."/>
            <person name="Weiand M."/>
            <person name="Wilkinson J."/>
            <person name="Wilson A."/>
            <person name="Yadav S."/>
            <person name="Young G."/>
            <person name="Yu Q."/>
            <person name="Zembek L."/>
            <person name="Zhong D."/>
            <person name="Zimmer A."/>
            <person name="Zwirko Z."/>
            <person name="Jaffe D.B."/>
            <person name="Alvarez P."/>
            <person name="Brockman W."/>
            <person name="Butler J."/>
            <person name="Chin C."/>
            <person name="Gnerre S."/>
            <person name="Grabherr M."/>
            <person name="Kleber M."/>
            <person name="Mauceli E."/>
            <person name="MacCallum I."/>
        </authorList>
    </citation>
    <scope>NUCLEOTIDE SEQUENCE [LARGE SCALE GENOMIC DNA]</scope>
    <source>
        <strain evidence="6">Tucson 14024-0371.13</strain>
    </source>
</reference>
<sequence>MNSLARIGGFVCQPVLHQVSTKYTDWRMIRDVKRRKCVREHAVERLRVNSLRKNDILPAELREVADAEIAAFPRDSSLDRVRERCALTSRPRGVVHKYRLSRIVWRHLADYNKLSGVQRAMWPELAQLLNNDELACPQPYHRAKHLAIHLNEEQMLQEARGEKEAQFPQLILIYLDFRQKEKFQRIRKLRQAQRSLPIARFRDDLREALDASCVVIVAGDTGCGKFTQVPQFPYDFGYRSIGMHFPELFKKDINPEPLDKRFHVVIDDGLAFVDRCRNEDIHFDAVLFDVDSKDSSLGMSGPPQSFLANDILQHIKGIIGPKGRFMLNLICRDESLRSSAMEGLQIVFPAVCSYKLDEDIN</sequence>
<evidence type="ECO:0000256" key="2">
    <source>
        <dbReference type="ARBA" id="ARBA00022980"/>
    </source>
</evidence>
<dbReference type="HOGENOM" id="CLU_998420_0_0_1"/>
<dbReference type="InterPro" id="IPR029063">
    <property type="entry name" value="SAM-dependent_MTases_sf"/>
</dbReference>
<dbReference type="PANTHER" id="PTHR19836">
    <property type="entry name" value="30S RIBOSOMAL PROTEIN S14"/>
    <property type="match status" value="1"/>
</dbReference>
<dbReference type="eggNOG" id="KOG1741">
    <property type="taxonomic scope" value="Eukaryota"/>
</dbReference>
<evidence type="ECO:0000256" key="3">
    <source>
        <dbReference type="ARBA" id="ARBA00023274"/>
    </source>
</evidence>
<dbReference type="FunFam" id="1.10.287.1480:FF:000001">
    <property type="entry name" value="30S ribosomal protein S14"/>
    <property type="match status" value="1"/>
</dbReference>
<evidence type="ECO:0000313" key="6">
    <source>
        <dbReference type="Proteomes" id="UP000007801"/>
    </source>
</evidence>
<dbReference type="PANTHER" id="PTHR19836:SF19">
    <property type="entry name" value="SMALL RIBOSOMAL SUBUNIT PROTEIN US14M"/>
    <property type="match status" value="1"/>
</dbReference>
<dbReference type="eggNOG" id="KOG0922">
    <property type="taxonomic scope" value="Eukaryota"/>
</dbReference>
<dbReference type="Gene3D" id="1.10.287.1480">
    <property type="match status" value="1"/>
</dbReference>
<dbReference type="GO" id="GO:0006412">
    <property type="term" value="P:translation"/>
    <property type="evidence" value="ECO:0007669"/>
    <property type="project" value="InterPro"/>
</dbReference>
<accession>B3N1J1</accession>
<proteinExistence type="inferred from homology"/>
<gene>
    <name evidence="5" type="primary">Dana\GF20159</name>
    <name evidence="5" type="synonym">dana_GLEANR_2416</name>
    <name evidence="5" type="ORF">GF20159</name>
</gene>
<evidence type="ECO:0000256" key="1">
    <source>
        <dbReference type="ARBA" id="ARBA00009083"/>
    </source>
</evidence>
<dbReference type="InParanoid" id="B3N1J1"/>
<dbReference type="GO" id="GO:0005763">
    <property type="term" value="C:mitochondrial small ribosomal subunit"/>
    <property type="evidence" value="ECO:0007669"/>
    <property type="project" value="TreeGrafter"/>
</dbReference>
<dbReference type="InterPro" id="IPR001209">
    <property type="entry name" value="Ribosomal_uS14"/>
</dbReference>
<comment type="similarity">
    <text evidence="1">Belongs to the universal ribosomal protein uS14 family.</text>
</comment>
<keyword evidence="2" id="KW-0689">Ribosomal protein</keyword>
<dbReference type="SUPFAM" id="SSF53335">
    <property type="entry name" value="S-adenosyl-L-methionine-dependent methyltransferases"/>
    <property type="match status" value="1"/>
</dbReference>
<dbReference type="InterPro" id="IPR027417">
    <property type="entry name" value="P-loop_NTPase"/>
</dbReference>
<evidence type="ECO:0000313" key="5">
    <source>
        <dbReference type="EMBL" id="EDV34917.2"/>
    </source>
</evidence>